<evidence type="ECO:0000256" key="3">
    <source>
        <dbReference type="ARBA" id="ARBA00022514"/>
    </source>
</evidence>
<evidence type="ECO:0000313" key="7">
    <source>
        <dbReference type="Proteomes" id="UP000694520"/>
    </source>
</evidence>
<evidence type="ECO:0000256" key="2">
    <source>
        <dbReference type="ARBA" id="ARBA00007432"/>
    </source>
</evidence>
<evidence type="ECO:0000256" key="1">
    <source>
        <dbReference type="ARBA" id="ARBA00004613"/>
    </source>
</evidence>
<dbReference type="GO" id="GO:0005615">
    <property type="term" value="C:extracellular space"/>
    <property type="evidence" value="ECO:0007669"/>
    <property type="project" value="UniProtKB-KW"/>
</dbReference>
<dbReference type="InterPro" id="IPR009079">
    <property type="entry name" value="4_helix_cytokine-like_core"/>
</dbReference>
<comment type="subcellular location">
    <subcellularLocation>
        <location evidence="1">Secreted</location>
    </subcellularLocation>
</comment>
<dbReference type="Gene3D" id="1.20.1250.10">
    <property type="match status" value="1"/>
</dbReference>
<dbReference type="InterPro" id="IPR010681">
    <property type="entry name" value="PRF/CT"/>
</dbReference>
<dbReference type="Pfam" id="PF06875">
    <property type="entry name" value="PRF"/>
    <property type="match status" value="1"/>
</dbReference>
<protein>
    <submittedName>
        <fullName evidence="6">Uncharacterized protein</fullName>
    </submittedName>
</protein>
<dbReference type="Proteomes" id="UP000694520">
    <property type="component" value="Chromosome 26"/>
</dbReference>
<dbReference type="GeneTree" id="ENSGT00510000048856"/>
<keyword evidence="7" id="KW-1185">Reference proteome</keyword>
<sequence>MSESAGEVRDLVLTSDFFLPAPFCLLALLLPPLSLGAPMSTAESVNQAYNLALDMQRHTSTLLQTYLQHQGSPFSDPDFSISELSLRTLPPNHMPFEIWHALEDEVRLSLTQEAFRSFSQHLWLAMVDQHDLSYGNSIVEDQLWEARLKAKGLAGNLDGIMTALGLPTTPRPQQTPASVLSP</sequence>
<organism evidence="6 7">
    <name type="scientific">Bos mutus grunniens</name>
    <name type="common">Wild yak</name>
    <name type="synonym">Bos grunniens</name>
    <dbReference type="NCBI Taxonomy" id="30521"/>
    <lineage>
        <taxon>Eukaryota</taxon>
        <taxon>Metazoa</taxon>
        <taxon>Chordata</taxon>
        <taxon>Craniata</taxon>
        <taxon>Vertebrata</taxon>
        <taxon>Euteleostomi</taxon>
        <taxon>Mammalia</taxon>
        <taxon>Eutheria</taxon>
        <taxon>Laurasiatheria</taxon>
        <taxon>Artiodactyla</taxon>
        <taxon>Ruminantia</taxon>
        <taxon>Pecora</taxon>
        <taxon>Bovidae</taxon>
        <taxon>Bovinae</taxon>
        <taxon>Bos</taxon>
    </lineage>
</organism>
<keyword evidence="4" id="KW-0964">Secreted</keyword>
<proteinExistence type="inferred from homology"/>
<dbReference type="Ensembl" id="ENSBGRT00000046334.1">
    <property type="protein sequence ID" value="ENSBGRP00000039948.1"/>
    <property type="gene ID" value="ENSBGRG00000025079.1"/>
</dbReference>
<dbReference type="GO" id="GO:0007166">
    <property type="term" value="P:cell surface receptor signaling pathway"/>
    <property type="evidence" value="ECO:0007669"/>
    <property type="project" value="TreeGrafter"/>
</dbReference>
<dbReference type="GO" id="GO:0009891">
    <property type="term" value="P:positive regulation of biosynthetic process"/>
    <property type="evidence" value="ECO:0007669"/>
    <property type="project" value="UniProtKB-ARBA"/>
</dbReference>
<feature type="chain" id="PRO_5034229594" evidence="5">
    <location>
        <begin position="37"/>
        <end position="182"/>
    </location>
</feature>
<comment type="similarity">
    <text evidence="2">Belongs to the IL-6 superfamily.</text>
</comment>
<feature type="signal peptide" evidence="5">
    <location>
        <begin position="1"/>
        <end position="36"/>
    </location>
</feature>
<reference evidence="6" key="2">
    <citation type="submission" date="2025-08" db="UniProtKB">
        <authorList>
            <consortium name="Ensembl"/>
        </authorList>
    </citation>
    <scope>IDENTIFICATION</scope>
</reference>
<name>A0A8C0AK65_BOSMU</name>
<accession>A0A8C0AK65</accession>
<dbReference type="SUPFAM" id="SSF47266">
    <property type="entry name" value="4-helical cytokines"/>
    <property type="match status" value="1"/>
</dbReference>
<keyword evidence="3" id="KW-0202">Cytokine</keyword>
<dbReference type="AlphaFoldDB" id="A0A8C0AK65"/>
<dbReference type="GO" id="GO:0005125">
    <property type="term" value="F:cytokine activity"/>
    <property type="evidence" value="ECO:0007669"/>
    <property type="project" value="UniProtKB-KW"/>
</dbReference>
<keyword evidence="5" id="KW-0732">Signal</keyword>
<evidence type="ECO:0000256" key="5">
    <source>
        <dbReference type="SAM" id="SignalP"/>
    </source>
</evidence>
<dbReference type="PANTHER" id="PTHR21353">
    <property type="match status" value="1"/>
</dbReference>
<evidence type="ECO:0000256" key="4">
    <source>
        <dbReference type="ARBA" id="ARBA00022525"/>
    </source>
</evidence>
<reference evidence="6" key="3">
    <citation type="submission" date="2025-09" db="UniProtKB">
        <authorList>
            <consortium name="Ensembl"/>
        </authorList>
    </citation>
    <scope>IDENTIFICATION</scope>
</reference>
<evidence type="ECO:0000313" key="6">
    <source>
        <dbReference type="Ensembl" id="ENSBGRP00000039948.1"/>
    </source>
</evidence>
<reference evidence="6" key="1">
    <citation type="submission" date="2019-05" db="EMBL/GenBank/DDBJ databases">
        <authorList>
            <person name="Zhang S."/>
            <person name="Liu J."/>
        </authorList>
    </citation>
    <scope>NUCLEOTIDE SEQUENCE [LARGE SCALE GENOMIC DNA]</scope>
</reference>
<dbReference type="PANTHER" id="PTHR21353:SF8">
    <property type="entry name" value="CARDIOTROPHIN-2"/>
    <property type="match status" value="1"/>
</dbReference>